<dbReference type="AlphaFoldDB" id="A0A2V3IVF0"/>
<reference evidence="1 2" key="1">
    <citation type="journal article" date="2018" name="Mol. Biol. Evol.">
        <title>Analysis of the draft genome of the red seaweed Gracilariopsis chorda provides insights into genome size evolution in Rhodophyta.</title>
        <authorList>
            <person name="Lee J."/>
            <person name="Yang E.C."/>
            <person name="Graf L."/>
            <person name="Yang J.H."/>
            <person name="Qiu H."/>
            <person name="Zel Zion U."/>
            <person name="Chan C.X."/>
            <person name="Stephens T.G."/>
            <person name="Weber A.P.M."/>
            <person name="Boo G.H."/>
            <person name="Boo S.M."/>
            <person name="Kim K.M."/>
            <person name="Shin Y."/>
            <person name="Jung M."/>
            <person name="Lee S.J."/>
            <person name="Yim H.S."/>
            <person name="Lee J.H."/>
            <person name="Bhattacharya D."/>
            <person name="Yoon H.S."/>
        </authorList>
    </citation>
    <scope>NUCLEOTIDE SEQUENCE [LARGE SCALE GENOMIC DNA]</scope>
    <source>
        <strain evidence="1 2">SKKU-2015</strain>
        <tissue evidence="1">Whole body</tissue>
    </source>
</reference>
<proteinExistence type="predicted"/>
<gene>
    <name evidence="1" type="ORF">BWQ96_04163</name>
</gene>
<evidence type="ECO:0000313" key="1">
    <source>
        <dbReference type="EMBL" id="PXF46063.1"/>
    </source>
</evidence>
<sequence>MDGTVQVGIATPLHECARPGFLGIGLPVSAALIWMDEVGIVFESAEPEQVFGDWVTTQNAMGSHTPK</sequence>
<accession>A0A2V3IVF0</accession>
<comment type="caution">
    <text evidence="1">The sequence shown here is derived from an EMBL/GenBank/DDBJ whole genome shotgun (WGS) entry which is preliminary data.</text>
</comment>
<organism evidence="1 2">
    <name type="scientific">Gracilariopsis chorda</name>
    <dbReference type="NCBI Taxonomy" id="448386"/>
    <lineage>
        <taxon>Eukaryota</taxon>
        <taxon>Rhodophyta</taxon>
        <taxon>Florideophyceae</taxon>
        <taxon>Rhodymeniophycidae</taxon>
        <taxon>Gracilariales</taxon>
        <taxon>Gracilariaceae</taxon>
        <taxon>Gracilariopsis</taxon>
    </lineage>
</organism>
<protein>
    <submittedName>
        <fullName evidence="1">Uncharacterized protein</fullName>
    </submittedName>
</protein>
<dbReference type="Proteomes" id="UP000247409">
    <property type="component" value="Unassembled WGS sequence"/>
</dbReference>
<name>A0A2V3IVF0_9FLOR</name>
<dbReference type="EMBL" id="NBIV01000045">
    <property type="protein sequence ID" value="PXF46063.1"/>
    <property type="molecule type" value="Genomic_DNA"/>
</dbReference>
<evidence type="ECO:0000313" key="2">
    <source>
        <dbReference type="Proteomes" id="UP000247409"/>
    </source>
</evidence>
<keyword evidence="2" id="KW-1185">Reference proteome</keyword>